<protein>
    <submittedName>
        <fullName evidence="1">Uncharacterized protein</fullName>
    </submittedName>
</protein>
<accession>X1K8K8</accession>
<name>X1K8K8_9ZZZZ</name>
<organism evidence="1">
    <name type="scientific">marine sediment metagenome</name>
    <dbReference type="NCBI Taxonomy" id="412755"/>
    <lineage>
        <taxon>unclassified sequences</taxon>
        <taxon>metagenomes</taxon>
        <taxon>ecological metagenomes</taxon>
    </lineage>
</organism>
<gene>
    <name evidence="1" type="ORF">S06H3_22939</name>
</gene>
<dbReference type="EMBL" id="BARV01012366">
    <property type="protein sequence ID" value="GAI03362.1"/>
    <property type="molecule type" value="Genomic_DNA"/>
</dbReference>
<comment type="caution">
    <text evidence="1">The sequence shown here is derived from an EMBL/GenBank/DDBJ whole genome shotgun (WGS) entry which is preliminary data.</text>
</comment>
<evidence type="ECO:0000313" key="1">
    <source>
        <dbReference type="EMBL" id="GAI03362.1"/>
    </source>
</evidence>
<feature type="non-terminal residue" evidence="1">
    <location>
        <position position="117"/>
    </location>
</feature>
<proteinExistence type="predicted"/>
<sequence length="117" mass="13738">MNFKTALKKLKESSEFKKWISKNKKSYLTYAFTMIENSEKSEWQIGYYDKKSDKVTVFTINNNIEINPEQDVFKKPGTAVKKINLKDVKFSLDNILKKTQNIKEKKYSKEVVTKTIA</sequence>
<dbReference type="AlphaFoldDB" id="X1K8K8"/>
<reference evidence="1" key="1">
    <citation type="journal article" date="2014" name="Front. Microbiol.">
        <title>High frequency of phylogenetically diverse reductive dehalogenase-homologous genes in deep subseafloor sedimentary metagenomes.</title>
        <authorList>
            <person name="Kawai M."/>
            <person name="Futagami T."/>
            <person name="Toyoda A."/>
            <person name="Takaki Y."/>
            <person name="Nishi S."/>
            <person name="Hori S."/>
            <person name="Arai W."/>
            <person name="Tsubouchi T."/>
            <person name="Morono Y."/>
            <person name="Uchiyama I."/>
            <person name="Ito T."/>
            <person name="Fujiyama A."/>
            <person name="Inagaki F."/>
            <person name="Takami H."/>
        </authorList>
    </citation>
    <scope>NUCLEOTIDE SEQUENCE</scope>
    <source>
        <strain evidence="1">Expedition CK06-06</strain>
    </source>
</reference>